<keyword evidence="1" id="KW-0560">Oxidoreductase</keyword>
<evidence type="ECO:0000313" key="4">
    <source>
        <dbReference type="EMBL" id="THG95281.1"/>
    </source>
</evidence>
<dbReference type="GO" id="GO:0000166">
    <property type="term" value="F:nucleotide binding"/>
    <property type="evidence" value="ECO:0007669"/>
    <property type="project" value="InterPro"/>
</dbReference>
<dbReference type="AlphaFoldDB" id="A0A4S4KBB2"/>
<dbReference type="PANTHER" id="PTHR43818:SF11">
    <property type="entry name" value="BCDNA.GH03377"/>
    <property type="match status" value="1"/>
</dbReference>
<dbReference type="InterPro" id="IPR000683">
    <property type="entry name" value="Gfo/Idh/MocA-like_OxRdtase_N"/>
</dbReference>
<feature type="domain" description="Gal80p-like C-terminal" evidence="3">
    <location>
        <begin position="146"/>
        <end position="298"/>
    </location>
</feature>
<dbReference type="EMBL" id="SGPJ01000339">
    <property type="protein sequence ID" value="THG95281.1"/>
    <property type="molecule type" value="Genomic_DNA"/>
</dbReference>
<dbReference type="Gene3D" id="3.40.50.720">
    <property type="entry name" value="NAD(P)-binding Rossmann-like Domain"/>
    <property type="match status" value="1"/>
</dbReference>
<dbReference type="Pfam" id="PF22685">
    <property type="entry name" value="Gal80p_C-like"/>
    <property type="match status" value="1"/>
</dbReference>
<evidence type="ECO:0000313" key="5">
    <source>
        <dbReference type="Proteomes" id="UP000309038"/>
    </source>
</evidence>
<evidence type="ECO:0000259" key="3">
    <source>
        <dbReference type="Pfam" id="PF22685"/>
    </source>
</evidence>
<dbReference type="SUPFAM" id="SSF51735">
    <property type="entry name" value="NAD(P)-binding Rossmann-fold domains"/>
    <property type="match status" value="1"/>
</dbReference>
<dbReference type="Proteomes" id="UP000309038">
    <property type="component" value="Unassembled WGS sequence"/>
</dbReference>
<feature type="domain" description="Gfo/Idh/MocA-like oxidoreductase N-terminal" evidence="2">
    <location>
        <begin position="4"/>
        <end position="136"/>
    </location>
</feature>
<evidence type="ECO:0000259" key="2">
    <source>
        <dbReference type="Pfam" id="PF01408"/>
    </source>
</evidence>
<gene>
    <name evidence="4" type="ORF">EW026_g6343</name>
</gene>
<dbReference type="SUPFAM" id="SSF55347">
    <property type="entry name" value="Glyceraldehyde-3-phosphate dehydrogenase-like, C-terminal domain"/>
    <property type="match status" value="1"/>
</dbReference>
<accession>A0A4S4KBB2</accession>
<comment type="caution">
    <text evidence="4">The sequence shown here is derived from an EMBL/GenBank/DDBJ whole genome shotgun (WGS) entry which is preliminary data.</text>
</comment>
<dbReference type="GO" id="GO:0016491">
    <property type="term" value="F:oxidoreductase activity"/>
    <property type="evidence" value="ECO:0007669"/>
    <property type="project" value="UniProtKB-KW"/>
</dbReference>
<name>A0A4S4KBB2_9APHY</name>
<dbReference type="InterPro" id="IPR055080">
    <property type="entry name" value="Gal80p-like_C"/>
</dbReference>
<dbReference type="Gene3D" id="3.30.360.10">
    <property type="entry name" value="Dihydrodipicolinate Reductase, domain 2"/>
    <property type="match status" value="1"/>
</dbReference>
<proteinExistence type="predicted"/>
<dbReference type="Pfam" id="PF01408">
    <property type="entry name" value="GFO_IDH_MocA"/>
    <property type="match status" value="1"/>
</dbReference>
<reference evidence="4 5" key="1">
    <citation type="submission" date="2019-02" db="EMBL/GenBank/DDBJ databases">
        <title>Genome sequencing of the rare red list fungi Phlebia centrifuga.</title>
        <authorList>
            <person name="Buettner E."/>
            <person name="Kellner H."/>
        </authorList>
    </citation>
    <scope>NUCLEOTIDE SEQUENCE [LARGE SCALE GENOMIC DNA]</scope>
    <source>
        <strain evidence="4 5">DSM 108282</strain>
    </source>
</reference>
<sequence>MVSIRLGVVGLSSRGWASQALIPPLFDSLLSAKYTITALCTSSEASATDAVAKYSKLTGHIVKGYHGKSGPSDIAADPDVDMVVVSVKIPDHYNAVMPAIEAGKDVFVEWTPGNGLDQTLKIAEAAKRKGVRCLVGSQGHHSASTRKDLIDSGKIGRVISTSAILTIPSEIHFWGPTVNHITAYSANLSKGATMLTIPVGHLIVVLGHVLGDFSEVSASGAVRIPTASFVDLDGKPTGEIIPKTAHDQVALSGVLKGEHDGVFANIHCRAGMECTGDKAGGRHLFQWTIDGELGSIEVRNRVEDGPLGCFIATEKRVFLNGEEVSVEREEIDKLGNTGKAWLEFAKGNDGKYTTLDEAVKVHRVLDAALTSIQDGRRVYLQ</sequence>
<dbReference type="InterPro" id="IPR050463">
    <property type="entry name" value="Gfo/Idh/MocA_oxidrdct_glycsds"/>
</dbReference>
<keyword evidence="5" id="KW-1185">Reference proteome</keyword>
<organism evidence="4 5">
    <name type="scientific">Hermanssonia centrifuga</name>
    <dbReference type="NCBI Taxonomy" id="98765"/>
    <lineage>
        <taxon>Eukaryota</taxon>
        <taxon>Fungi</taxon>
        <taxon>Dikarya</taxon>
        <taxon>Basidiomycota</taxon>
        <taxon>Agaricomycotina</taxon>
        <taxon>Agaricomycetes</taxon>
        <taxon>Polyporales</taxon>
        <taxon>Meruliaceae</taxon>
        <taxon>Hermanssonia</taxon>
    </lineage>
</organism>
<dbReference type="InterPro" id="IPR036291">
    <property type="entry name" value="NAD(P)-bd_dom_sf"/>
</dbReference>
<dbReference type="PANTHER" id="PTHR43818">
    <property type="entry name" value="BCDNA.GH03377"/>
    <property type="match status" value="1"/>
</dbReference>
<evidence type="ECO:0000256" key="1">
    <source>
        <dbReference type="ARBA" id="ARBA00023002"/>
    </source>
</evidence>
<protein>
    <submittedName>
        <fullName evidence="4">Uncharacterized protein</fullName>
    </submittedName>
</protein>